<keyword evidence="2 3" id="KW-0040">ANK repeat</keyword>
<proteinExistence type="predicted"/>
<feature type="domain" description="Chromo" evidence="5">
    <location>
        <begin position="318"/>
        <end position="358"/>
    </location>
</feature>
<feature type="repeat" description="ANK" evidence="3">
    <location>
        <begin position="193"/>
        <end position="225"/>
    </location>
</feature>
<dbReference type="Gene3D" id="2.40.50.40">
    <property type="match status" value="3"/>
</dbReference>
<dbReference type="Gene3D" id="1.25.40.20">
    <property type="entry name" value="Ankyrin repeat-containing domain"/>
    <property type="match status" value="1"/>
</dbReference>
<name>A0A9N7NJ54_STRHE</name>
<dbReference type="AlphaFoldDB" id="A0A9N7NJ54"/>
<dbReference type="PROSITE" id="PS50297">
    <property type="entry name" value="ANK_REP_REGION"/>
    <property type="match status" value="2"/>
</dbReference>
<evidence type="ECO:0000313" key="6">
    <source>
        <dbReference type="EMBL" id="CAA0831483.1"/>
    </source>
</evidence>
<dbReference type="SMART" id="SM00248">
    <property type="entry name" value="ANK"/>
    <property type="match status" value="2"/>
</dbReference>
<gene>
    <name evidence="6" type="ORF">SHERM_26832</name>
</gene>
<keyword evidence="7" id="KW-1185">Reference proteome</keyword>
<dbReference type="PANTHER" id="PTHR24171:SF10">
    <property type="entry name" value="ANKYRIN REPEAT DOMAIN-CONTAINING PROTEIN 29-LIKE"/>
    <property type="match status" value="1"/>
</dbReference>
<dbReference type="InterPro" id="IPR016197">
    <property type="entry name" value="Chromo-like_dom_sf"/>
</dbReference>
<dbReference type="SUPFAM" id="SSF48403">
    <property type="entry name" value="Ankyrin repeat"/>
    <property type="match status" value="1"/>
</dbReference>
<dbReference type="PANTHER" id="PTHR24171">
    <property type="entry name" value="ANKYRIN REPEAT DOMAIN-CONTAINING PROTEIN 39-RELATED"/>
    <property type="match status" value="1"/>
</dbReference>
<dbReference type="EMBL" id="CACSLK010027832">
    <property type="protein sequence ID" value="CAA0831483.1"/>
    <property type="molecule type" value="Genomic_DNA"/>
</dbReference>
<dbReference type="InterPro" id="IPR000953">
    <property type="entry name" value="Chromo/chromo_shadow_dom"/>
</dbReference>
<reference evidence="6" key="1">
    <citation type="submission" date="2019-12" db="EMBL/GenBank/DDBJ databases">
        <authorList>
            <person name="Scholes J."/>
        </authorList>
    </citation>
    <scope>NUCLEOTIDE SEQUENCE</scope>
</reference>
<evidence type="ECO:0000313" key="7">
    <source>
        <dbReference type="Proteomes" id="UP001153555"/>
    </source>
</evidence>
<dbReference type="Proteomes" id="UP001153555">
    <property type="component" value="Unassembled WGS sequence"/>
</dbReference>
<dbReference type="PROSITE" id="PS50013">
    <property type="entry name" value="CHROMO_2"/>
    <property type="match status" value="1"/>
</dbReference>
<evidence type="ECO:0000259" key="5">
    <source>
        <dbReference type="PROSITE" id="PS50013"/>
    </source>
</evidence>
<feature type="region of interest" description="Disordered" evidence="4">
    <location>
        <begin position="43"/>
        <end position="76"/>
    </location>
</feature>
<evidence type="ECO:0000256" key="4">
    <source>
        <dbReference type="SAM" id="MobiDB-lite"/>
    </source>
</evidence>
<comment type="caution">
    <text evidence="6">The sequence shown here is derived from an EMBL/GenBank/DDBJ whole genome shotgun (WGS) entry which is preliminary data.</text>
</comment>
<evidence type="ECO:0000256" key="1">
    <source>
        <dbReference type="ARBA" id="ARBA00022737"/>
    </source>
</evidence>
<accession>A0A9N7NJ54</accession>
<keyword evidence="1" id="KW-0677">Repeat</keyword>
<evidence type="ECO:0000256" key="3">
    <source>
        <dbReference type="PROSITE-ProRule" id="PRU00023"/>
    </source>
</evidence>
<dbReference type="CDD" id="cd18629">
    <property type="entry name" value="CD2_cpSRP43_like"/>
    <property type="match status" value="1"/>
</dbReference>
<dbReference type="InterPro" id="IPR002110">
    <property type="entry name" value="Ankyrin_rpt"/>
</dbReference>
<dbReference type="SUPFAM" id="SSF54160">
    <property type="entry name" value="Chromo domain-like"/>
    <property type="match status" value="3"/>
</dbReference>
<dbReference type="InterPro" id="IPR036770">
    <property type="entry name" value="Ankyrin_rpt-contain_sf"/>
</dbReference>
<organism evidence="6 7">
    <name type="scientific">Striga hermonthica</name>
    <name type="common">Purple witchweed</name>
    <name type="synonym">Buchnera hermonthica</name>
    <dbReference type="NCBI Taxonomy" id="68872"/>
    <lineage>
        <taxon>Eukaryota</taxon>
        <taxon>Viridiplantae</taxon>
        <taxon>Streptophyta</taxon>
        <taxon>Embryophyta</taxon>
        <taxon>Tracheophyta</taxon>
        <taxon>Spermatophyta</taxon>
        <taxon>Magnoliopsida</taxon>
        <taxon>eudicotyledons</taxon>
        <taxon>Gunneridae</taxon>
        <taxon>Pentapetalae</taxon>
        <taxon>asterids</taxon>
        <taxon>lamiids</taxon>
        <taxon>Lamiales</taxon>
        <taxon>Orobanchaceae</taxon>
        <taxon>Buchnereae</taxon>
        <taxon>Striga</taxon>
    </lineage>
</organism>
<dbReference type="SMART" id="SM00298">
    <property type="entry name" value="CHROMO"/>
    <property type="match status" value="3"/>
</dbReference>
<protein>
    <submittedName>
        <fullName evidence="6">Signal recognition particle 43 kDa protein-chloroplastic</fullName>
    </submittedName>
</protein>
<dbReference type="InterPro" id="IPR023780">
    <property type="entry name" value="Chromo_domain"/>
</dbReference>
<dbReference type="Pfam" id="PF00385">
    <property type="entry name" value="Chromo"/>
    <property type="match status" value="1"/>
</dbReference>
<feature type="repeat" description="ANK" evidence="3">
    <location>
        <begin position="160"/>
        <end position="192"/>
    </location>
</feature>
<sequence>MNILPSISRLKLSPTAPPLPLAGLAASFPSRLPAHLPLALRPTTNSPSLAAATRDPVTAASPPTASNQDDEFDNYDEDETYGEVSRIIGSRTAGGNRMEYLIKWKDDHAPTWVPSNFIAADVVSEYETPWWTAAKKADAAALGDLLSSSSGRDADAVDRDGRTALLFVSGLGSEPCVRLLAEAGADVNHRDPSGLTALHMAAGYVRPTVAEILIQYGADPEAADNRGRAPLDLAREILAATPKLQFGRRMGLEAVVQVLESAVYEFAEVDEVLEKRGKGENNMEYLVRWRDGGANEWVKAKHVAEDLVRDFEAGVEYAVAERVVDRREVGGEEGERRREYLVKWTDIEEETWEPEENVDSELINEFEGNVGKNEVDKASS</sequence>
<dbReference type="OrthoDB" id="341259at2759"/>
<dbReference type="Pfam" id="PF12796">
    <property type="entry name" value="Ank_2"/>
    <property type="match status" value="1"/>
</dbReference>
<dbReference type="PROSITE" id="PS50088">
    <property type="entry name" value="ANK_REPEAT"/>
    <property type="match status" value="2"/>
</dbReference>
<evidence type="ECO:0000256" key="2">
    <source>
        <dbReference type="ARBA" id="ARBA00023043"/>
    </source>
</evidence>